<accession>A0A1D1ZMM6</accession>
<organism evidence="3">
    <name type="scientific">Auxenochlorella protothecoides</name>
    <name type="common">Green microalga</name>
    <name type="synonym">Chlorella protothecoides</name>
    <dbReference type="NCBI Taxonomy" id="3075"/>
    <lineage>
        <taxon>Eukaryota</taxon>
        <taxon>Viridiplantae</taxon>
        <taxon>Chlorophyta</taxon>
        <taxon>core chlorophytes</taxon>
        <taxon>Trebouxiophyceae</taxon>
        <taxon>Chlorellales</taxon>
        <taxon>Chlorellaceae</taxon>
        <taxon>Auxenochlorella</taxon>
    </lineage>
</organism>
<dbReference type="SMART" id="SM00443">
    <property type="entry name" value="G_patch"/>
    <property type="match status" value="1"/>
</dbReference>
<protein>
    <recommendedName>
        <fullName evidence="2">G-patch domain-containing protein</fullName>
    </recommendedName>
</protein>
<dbReference type="InterPro" id="IPR000467">
    <property type="entry name" value="G_patch_dom"/>
</dbReference>
<feature type="region of interest" description="Disordered" evidence="1">
    <location>
        <begin position="301"/>
        <end position="334"/>
    </location>
</feature>
<dbReference type="InterPro" id="IPR040052">
    <property type="entry name" value="RBM17"/>
</dbReference>
<dbReference type="GO" id="GO:0071011">
    <property type="term" value="C:precatalytic spliceosome"/>
    <property type="evidence" value="ECO:0007669"/>
    <property type="project" value="TreeGrafter"/>
</dbReference>
<proteinExistence type="predicted"/>
<feature type="compositionally biased region" description="Gly residues" evidence="1">
    <location>
        <begin position="71"/>
        <end position="80"/>
    </location>
</feature>
<dbReference type="PROSITE" id="PS50174">
    <property type="entry name" value="G_PATCH"/>
    <property type="match status" value="1"/>
</dbReference>
<reference evidence="3" key="1">
    <citation type="submission" date="2015-08" db="EMBL/GenBank/DDBJ databases">
        <authorList>
            <person name="Babu N.S."/>
            <person name="Beckwith C.J."/>
            <person name="Beseler K.G."/>
            <person name="Brison A."/>
            <person name="Carone J.V."/>
            <person name="Caskin T.P."/>
            <person name="Diamond M."/>
            <person name="Durham M.E."/>
            <person name="Foxe J.M."/>
            <person name="Go M."/>
            <person name="Henderson B.A."/>
            <person name="Jones I.B."/>
            <person name="McGettigan J.A."/>
            <person name="Micheletti S.J."/>
            <person name="Nasrallah M.E."/>
            <person name="Ortiz D."/>
            <person name="Piller C.R."/>
            <person name="Privatt S.R."/>
            <person name="Schneider S.L."/>
            <person name="Sharp S."/>
            <person name="Smith T.C."/>
            <person name="Stanton J.D."/>
            <person name="Ullery H.E."/>
            <person name="Wilson R.J."/>
            <person name="Serrano M.G."/>
            <person name="Buck G."/>
            <person name="Lee V."/>
            <person name="Wang Y."/>
            <person name="Carvalho R."/>
            <person name="Voegtly L."/>
            <person name="Shi R."/>
            <person name="Duckworth R."/>
            <person name="Johnson A."/>
            <person name="Loviza R."/>
            <person name="Walstead R."/>
            <person name="Shah Z."/>
            <person name="Kiflezghi M."/>
            <person name="Wade K."/>
            <person name="Ball S.L."/>
            <person name="Bradley K.W."/>
            <person name="Asai D.J."/>
            <person name="Bowman C.A."/>
            <person name="Russell D.A."/>
            <person name="Pope W.H."/>
            <person name="Jacobs-Sera D."/>
            <person name="Hendrix R.W."/>
            <person name="Hatfull G.F."/>
        </authorList>
    </citation>
    <scope>NUCLEOTIDE SEQUENCE</scope>
</reference>
<dbReference type="PANTHER" id="PTHR13288:SF8">
    <property type="entry name" value="SPLICING FACTOR 45"/>
    <property type="match status" value="1"/>
</dbReference>
<feature type="compositionally biased region" description="Low complexity" evidence="1">
    <location>
        <begin position="88"/>
        <end position="104"/>
    </location>
</feature>
<feature type="compositionally biased region" description="Basic and acidic residues" evidence="1">
    <location>
        <begin position="220"/>
        <end position="239"/>
    </location>
</feature>
<feature type="domain" description="G-patch" evidence="2">
    <location>
        <begin position="222"/>
        <end position="268"/>
    </location>
</feature>
<dbReference type="Pfam" id="PF01585">
    <property type="entry name" value="G-patch"/>
    <property type="match status" value="1"/>
</dbReference>
<feature type="compositionally biased region" description="Low complexity" evidence="1">
    <location>
        <begin position="37"/>
        <end position="46"/>
    </location>
</feature>
<evidence type="ECO:0000313" key="3">
    <source>
        <dbReference type="EMBL" id="JAT68240.1"/>
    </source>
</evidence>
<dbReference type="AlphaFoldDB" id="A0A1D1ZMM6"/>
<name>A0A1D1ZMM6_AUXPR</name>
<evidence type="ECO:0000256" key="1">
    <source>
        <dbReference type="SAM" id="MobiDB-lite"/>
    </source>
</evidence>
<dbReference type="GO" id="GO:0003676">
    <property type="term" value="F:nucleic acid binding"/>
    <property type="evidence" value="ECO:0007669"/>
    <property type="project" value="InterPro"/>
</dbReference>
<feature type="compositionally biased region" description="Basic and acidic residues" evidence="1">
    <location>
        <begin position="147"/>
        <end position="165"/>
    </location>
</feature>
<gene>
    <name evidence="3" type="ORF">g.12531</name>
</gene>
<feature type="compositionally biased region" description="Basic and acidic residues" evidence="1">
    <location>
        <begin position="118"/>
        <end position="139"/>
    </location>
</feature>
<dbReference type="EMBL" id="GDKF01010382">
    <property type="protein sequence ID" value="JAT68240.1"/>
    <property type="molecule type" value="Transcribed_RNA"/>
</dbReference>
<dbReference type="PANTHER" id="PTHR13288">
    <property type="entry name" value="SPLICING FACTOR 45 SPF45"/>
    <property type="match status" value="1"/>
</dbReference>
<feature type="region of interest" description="Disordered" evidence="1">
    <location>
        <begin position="1"/>
        <end position="248"/>
    </location>
</feature>
<evidence type="ECO:0000259" key="2">
    <source>
        <dbReference type="PROSITE" id="PS50174"/>
    </source>
</evidence>
<dbReference type="GO" id="GO:0045292">
    <property type="term" value="P:mRNA cis splicing, via spliceosome"/>
    <property type="evidence" value="ECO:0007669"/>
    <property type="project" value="InterPro"/>
</dbReference>
<sequence>MFSGLYGDLPSAKGEDTKPSDGPWVGKGLVAPSSLNARRAGPGASAPMPPPSVLRAGRGRGREGPGPVAPGRGGRGGRGPGPGPTAPPAEATSSAAAAIASAAPLPQGSAPSVADEYDPARPNDYESVRRAREAKRLEAEAAAARQEAAREATEAAARLAEDVAAQRHAPPAPADERSARLALSGEEAWQKRGAPQRPAWATAQDPGAGAAGPPQGAPPAEKKSLAQKMLEKMGWREGEGLGANRQGISTPLAVQKTDARSGVIVQAAPAGARWGLGEWMTVWTKRWGRSAASMALSPACSYSRSPSLASRSRKLCASSSSSPVPGRPHRPCWT</sequence>
<feature type="compositionally biased region" description="Low complexity" evidence="1">
    <location>
        <begin position="301"/>
        <end position="322"/>
    </location>
</feature>